<gene>
    <name evidence="1" type="ORF">PCON_07268</name>
</gene>
<dbReference type="Proteomes" id="UP000018144">
    <property type="component" value="Unassembled WGS sequence"/>
</dbReference>
<reference evidence="1 2" key="1">
    <citation type="journal article" date="2013" name="PLoS Genet.">
        <title>The genome and development-dependent transcriptomes of Pyronema confluens: a window into fungal evolution.</title>
        <authorList>
            <person name="Traeger S."/>
            <person name="Altegoer F."/>
            <person name="Freitag M."/>
            <person name="Gabaldon T."/>
            <person name="Kempken F."/>
            <person name="Kumar A."/>
            <person name="Marcet-Houben M."/>
            <person name="Poggeler S."/>
            <person name="Stajich J.E."/>
            <person name="Nowrousian M."/>
        </authorList>
    </citation>
    <scope>NUCLEOTIDE SEQUENCE [LARGE SCALE GENOMIC DNA]</scope>
    <source>
        <strain evidence="2">CBS 100304</strain>
        <tissue evidence="1">Vegetative mycelium</tissue>
    </source>
</reference>
<dbReference type="AlphaFoldDB" id="U4KZN4"/>
<organism evidence="1 2">
    <name type="scientific">Pyronema omphalodes (strain CBS 100304)</name>
    <name type="common">Pyronema confluens</name>
    <dbReference type="NCBI Taxonomy" id="1076935"/>
    <lineage>
        <taxon>Eukaryota</taxon>
        <taxon>Fungi</taxon>
        <taxon>Dikarya</taxon>
        <taxon>Ascomycota</taxon>
        <taxon>Pezizomycotina</taxon>
        <taxon>Pezizomycetes</taxon>
        <taxon>Pezizales</taxon>
        <taxon>Pyronemataceae</taxon>
        <taxon>Pyronema</taxon>
    </lineage>
</organism>
<dbReference type="EMBL" id="HF935362">
    <property type="protein sequence ID" value="CCX07679.1"/>
    <property type="molecule type" value="Genomic_DNA"/>
</dbReference>
<accession>U4KZN4</accession>
<evidence type="ECO:0000313" key="1">
    <source>
        <dbReference type="EMBL" id="CCX07679.1"/>
    </source>
</evidence>
<evidence type="ECO:0000313" key="2">
    <source>
        <dbReference type="Proteomes" id="UP000018144"/>
    </source>
</evidence>
<proteinExistence type="predicted"/>
<sequence length="20" mass="2464">MTSYPDNRRLLRTRYAHAIE</sequence>
<protein>
    <submittedName>
        <fullName evidence="1">Uncharacterized protein</fullName>
    </submittedName>
</protein>
<keyword evidence="2" id="KW-1185">Reference proteome</keyword>
<name>U4KZN4_PYROM</name>